<accession>A0A3G2Z4X7</accession>
<evidence type="ECO:0000256" key="1">
    <source>
        <dbReference type="ARBA" id="ARBA00005589"/>
    </source>
</evidence>
<dbReference type="EMBL" id="MH603435">
    <property type="protein sequence ID" value="AYP34380.1"/>
    <property type="molecule type" value="Genomic_DNA"/>
</dbReference>
<dbReference type="InterPro" id="IPR036870">
    <property type="entry name" value="Ribosomal_bS18_sf"/>
</dbReference>
<evidence type="ECO:0000313" key="9">
    <source>
        <dbReference type="EMBL" id="AYP34380.1"/>
    </source>
</evidence>
<dbReference type="PRINTS" id="PR00974">
    <property type="entry name" value="RIBOSOMALS18"/>
</dbReference>
<evidence type="ECO:0000256" key="5">
    <source>
        <dbReference type="ARBA" id="ARBA00023274"/>
    </source>
</evidence>
<keyword evidence="2" id="KW-0699">rRNA-binding</keyword>
<dbReference type="Gene3D" id="4.10.640.10">
    <property type="entry name" value="Ribosomal protein S18"/>
    <property type="match status" value="1"/>
</dbReference>
<dbReference type="GO" id="GO:0070181">
    <property type="term" value="F:small ribosomal subunit rRNA binding"/>
    <property type="evidence" value="ECO:0007669"/>
    <property type="project" value="TreeGrafter"/>
</dbReference>
<dbReference type="AlphaFoldDB" id="A0A3G2Z4X7"/>
<proteinExistence type="inferred from homology"/>
<gene>
    <name evidence="9" type="primary">rps18</name>
</gene>
<evidence type="ECO:0000256" key="2">
    <source>
        <dbReference type="ARBA" id="ARBA00022730"/>
    </source>
</evidence>
<dbReference type="GO" id="GO:0005763">
    <property type="term" value="C:mitochondrial small ribosomal subunit"/>
    <property type="evidence" value="ECO:0007669"/>
    <property type="project" value="TreeGrafter"/>
</dbReference>
<comment type="similarity">
    <text evidence="1 7">Belongs to the bacterial ribosomal protein bS18 family.</text>
</comment>
<evidence type="ECO:0000256" key="6">
    <source>
        <dbReference type="ARBA" id="ARBA00035266"/>
    </source>
</evidence>
<keyword evidence="3" id="KW-0694">RNA-binding</keyword>
<protein>
    <recommendedName>
        <fullName evidence="6">Small ribosomal subunit protein bS18c</fullName>
    </recommendedName>
</protein>
<dbReference type="Pfam" id="PF01084">
    <property type="entry name" value="Ribosomal_S18"/>
    <property type="match status" value="1"/>
</dbReference>
<keyword evidence="9" id="KW-0934">Plastid</keyword>
<keyword evidence="5 7" id="KW-0687">Ribonucleoprotein</keyword>
<dbReference type="HAMAP" id="MF_00270">
    <property type="entry name" value="Ribosomal_bS18"/>
    <property type="match status" value="1"/>
</dbReference>
<sequence length="164" mass="20015">MDMDKPKPFFRKPKRFFRKPKRFLRKSKRIVHKSKRPFRKSKRPFRRIGGRKKFNYKNTDIISRFISQQGKILSKRTNKLTSKQQRLITIAIKQARILSLLPFINNKNINKKKRFYRDDKKKKPFKNKKGKRWSRTTRPRTEKKKERDILFQLTQNSNCNSSSD</sequence>
<dbReference type="GO" id="GO:0006412">
    <property type="term" value="P:translation"/>
    <property type="evidence" value="ECO:0007669"/>
    <property type="project" value="InterPro"/>
</dbReference>
<feature type="compositionally biased region" description="Basic and acidic residues" evidence="8">
    <location>
        <begin position="139"/>
        <end position="149"/>
    </location>
</feature>
<reference evidence="9" key="1">
    <citation type="journal article" date="2018" name="Am. J. Bot.">
        <title>Monocot plastid phylogenomics, timeline, net rates of species diversification, the power of multi-gene analyses, and a functional model for the origin of monocots.</title>
        <authorList>
            <person name="Givnish T.J."/>
            <person name="Zuluaga A."/>
            <person name="Spalink D."/>
            <person name="Soto Gomez M."/>
            <person name="Lam V.K.Y."/>
            <person name="Saarela J.M."/>
            <person name="Sass C."/>
            <person name="Iles W.J.D."/>
            <person name="de Sousa D.J.L."/>
            <person name="Leebens-Mack J."/>
            <person name="Chris Pires J."/>
            <person name="Zomlefer W.B."/>
            <person name="Gandolfo M.A."/>
            <person name="Davis J.I."/>
            <person name="Stevenson D.W."/>
            <person name="dePamphilis C."/>
            <person name="Specht C.D."/>
            <person name="Graham S.W."/>
            <person name="Barrett C.F."/>
            <person name="Ane C."/>
        </authorList>
    </citation>
    <scope>NUCLEOTIDE SEQUENCE</scope>
    <source>
        <strain evidence="9">2003-1178A</strain>
    </source>
</reference>
<feature type="compositionally biased region" description="Polar residues" evidence="8">
    <location>
        <begin position="152"/>
        <end position="164"/>
    </location>
</feature>
<evidence type="ECO:0000256" key="3">
    <source>
        <dbReference type="ARBA" id="ARBA00022884"/>
    </source>
</evidence>
<evidence type="ECO:0000256" key="4">
    <source>
        <dbReference type="ARBA" id="ARBA00022980"/>
    </source>
</evidence>
<dbReference type="NCBIfam" id="TIGR00165">
    <property type="entry name" value="S18"/>
    <property type="match status" value="1"/>
</dbReference>
<feature type="compositionally biased region" description="Basic residues" evidence="8">
    <location>
        <begin position="122"/>
        <end position="138"/>
    </location>
</feature>
<dbReference type="PANTHER" id="PTHR13479">
    <property type="entry name" value="30S RIBOSOMAL PROTEIN S18"/>
    <property type="match status" value="1"/>
</dbReference>
<organism evidence="9">
    <name type="scientific">Orchidantha fimbriata</name>
    <dbReference type="NCBI Taxonomy" id="4658"/>
    <lineage>
        <taxon>Eukaryota</taxon>
        <taxon>Viridiplantae</taxon>
        <taxon>Streptophyta</taxon>
        <taxon>Embryophyta</taxon>
        <taxon>Tracheophyta</taxon>
        <taxon>Spermatophyta</taxon>
        <taxon>Magnoliopsida</taxon>
        <taxon>Liliopsida</taxon>
        <taxon>Zingiberales</taxon>
        <taxon>Lowiaceae</taxon>
        <taxon>Orchidantha</taxon>
    </lineage>
</organism>
<dbReference type="InterPro" id="IPR001648">
    <property type="entry name" value="Ribosomal_bS18"/>
</dbReference>
<feature type="region of interest" description="Disordered" evidence="8">
    <location>
        <begin position="117"/>
        <end position="164"/>
    </location>
</feature>
<evidence type="ECO:0000256" key="8">
    <source>
        <dbReference type="SAM" id="MobiDB-lite"/>
    </source>
</evidence>
<geneLocation type="plastid" evidence="9"/>
<dbReference type="PANTHER" id="PTHR13479:SF40">
    <property type="entry name" value="SMALL RIBOSOMAL SUBUNIT PROTEIN BS18M"/>
    <property type="match status" value="1"/>
</dbReference>
<dbReference type="GO" id="GO:0003735">
    <property type="term" value="F:structural constituent of ribosome"/>
    <property type="evidence" value="ECO:0007669"/>
    <property type="project" value="InterPro"/>
</dbReference>
<dbReference type="FunFam" id="4.10.640.10:FF:000002">
    <property type="entry name" value="30S ribosomal protein S18, chloroplastic"/>
    <property type="match status" value="1"/>
</dbReference>
<name>A0A3G2Z4X7_9LILI</name>
<evidence type="ECO:0000256" key="7">
    <source>
        <dbReference type="RuleBase" id="RU003910"/>
    </source>
</evidence>
<dbReference type="SUPFAM" id="SSF46911">
    <property type="entry name" value="Ribosomal protein S18"/>
    <property type="match status" value="1"/>
</dbReference>
<keyword evidence="4 7" id="KW-0689">Ribosomal protein</keyword>